<feature type="region of interest" description="Disordered" evidence="2">
    <location>
        <begin position="488"/>
        <end position="533"/>
    </location>
</feature>
<reference evidence="3 4" key="1">
    <citation type="submission" date="2009-11" db="EMBL/GenBank/DDBJ databases">
        <title>Annotation of Allomyces macrogynus ATCC 38327.</title>
        <authorList>
            <consortium name="The Broad Institute Genome Sequencing Platform"/>
            <person name="Russ C."/>
            <person name="Cuomo C."/>
            <person name="Burger G."/>
            <person name="Gray M.W."/>
            <person name="Holland P.W.H."/>
            <person name="King N."/>
            <person name="Lang F.B.F."/>
            <person name="Roger A.J."/>
            <person name="Ruiz-Trillo I."/>
            <person name="Young S.K."/>
            <person name="Zeng Q."/>
            <person name="Gargeya S."/>
            <person name="Fitzgerald M."/>
            <person name="Haas B."/>
            <person name="Abouelleil A."/>
            <person name="Alvarado L."/>
            <person name="Arachchi H.M."/>
            <person name="Berlin A."/>
            <person name="Chapman S.B."/>
            <person name="Gearin G."/>
            <person name="Goldberg J."/>
            <person name="Griggs A."/>
            <person name="Gujja S."/>
            <person name="Hansen M."/>
            <person name="Heiman D."/>
            <person name="Howarth C."/>
            <person name="Larimer J."/>
            <person name="Lui A."/>
            <person name="MacDonald P.J.P."/>
            <person name="McCowen C."/>
            <person name="Montmayeur A."/>
            <person name="Murphy C."/>
            <person name="Neiman D."/>
            <person name="Pearson M."/>
            <person name="Priest M."/>
            <person name="Roberts A."/>
            <person name="Saif S."/>
            <person name="Shea T."/>
            <person name="Sisk P."/>
            <person name="Stolte C."/>
            <person name="Sykes S."/>
            <person name="Wortman J."/>
            <person name="Nusbaum C."/>
            <person name="Birren B."/>
        </authorList>
    </citation>
    <scope>NUCLEOTIDE SEQUENCE [LARGE SCALE GENOMIC DNA]</scope>
    <source>
        <strain evidence="3 4">ATCC 38327</strain>
    </source>
</reference>
<dbReference type="OrthoDB" id="10691982at2759"/>
<evidence type="ECO:0000256" key="2">
    <source>
        <dbReference type="SAM" id="MobiDB-lite"/>
    </source>
</evidence>
<dbReference type="VEuPathDB" id="FungiDB:AMAG_18417"/>
<feature type="compositionally biased region" description="Low complexity" evidence="2">
    <location>
        <begin position="97"/>
        <end position="107"/>
    </location>
</feature>
<feature type="region of interest" description="Disordered" evidence="2">
    <location>
        <begin position="286"/>
        <end position="348"/>
    </location>
</feature>
<gene>
    <name evidence="3" type="ORF">AMAG_18417</name>
</gene>
<keyword evidence="4" id="KW-1185">Reference proteome</keyword>
<feature type="region of interest" description="Disordered" evidence="2">
    <location>
        <begin position="391"/>
        <end position="476"/>
    </location>
</feature>
<keyword evidence="1" id="KW-0175">Coiled coil</keyword>
<feature type="compositionally biased region" description="Basic residues" evidence="2">
    <location>
        <begin position="412"/>
        <end position="421"/>
    </location>
</feature>
<sequence length="533" mass="57195">MAALGDAVLESVDVHQELAARDDTIRQLTVQLDDQHEHAAGLDHALKASKRTLKALHAKLVSNEKVHAQERAALDHDLATLRDRCRRLHAHHHHLRSASPPRRSPSAGYPSKPTSRARGTQASFPDPRVAALTDANRALERKLHETALNLTLAQAALHNAESAAFDRAREAAAARSDVLEIQRSLESLREQNEGYKLLLEEKTLNGEWHVDDWAEHARNARLAVAVDRHVVDARRQEELEGEGAEDMLGIDEGDLPDHDDPMEQWGAMEGEVAGESLGAFFGSNAPDETPTAGESLGAFFGQSSTPAPPNDAPATTPATEPAIPVATTAPANPAPVPTSPRTRCPADSLESELARAALNSENDAQIAVLNSEVKALQLYISTILTRIMDASPSDDEEHDHEPATSAAARARSASRLRRRISRPPLGRRATSSKPNPAAAPQSDRRAESKRPPLAAGLMTSPHGLLRSNDDPEANALESSLALAKRSAPLPPLLGNWRTPNGSAAPSPAASRRSRLHVHVHGSNPWGRAGAPTG</sequence>
<reference evidence="4" key="2">
    <citation type="submission" date="2009-11" db="EMBL/GenBank/DDBJ databases">
        <title>The Genome Sequence of Allomyces macrogynus strain ATCC 38327.</title>
        <authorList>
            <consortium name="The Broad Institute Genome Sequencing Platform"/>
            <person name="Russ C."/>
            <person name="Cuomo C."/>
            <person name="Shea T."/>
            <person name="Young S.K."/>
            <person name="Zeng Q."/>
            <person name="Koehrsen M."/>
            <person name="Haas B."/>
            <person name="Borodovsky M."/>
            <person name="Guigo R."/>
            <person name="Alvarado L."/>
            <person name="Berlin A."/>
            <person name="Borenstein D."/>
            <person name="Chen Z."/>
            <person name="Engels R."/>
            <person name="Freedman E."/>
            <person name="Gellesch M."/>
            <person name="Goldberg J."/>
            <person name="Griggs A."/>
            <person name="Gujja S."/>
            <person name="Heiman D."/>
            <person name="Hepburn T."/>
            <person name="Howarth C."/>
            <person name="Jen D."/>
            <person name="Larson L."/>
            <person name="Lewis B."/>
            <person name="Mehta T."/>
            <person name="Park D."/>
            <person name="Pearson M."/>
            <person name="Roberts A."/>
            <person name="Saif S."/>
            <person name="Shenoy N."/>
            <person name="Sisk P."/>
            <person name="Stolte C."/>
            <person name="Sykes S."/>
            <person name="Walk T."/>
            <person name="White J."/>
            <person name="Yandava C."/>
            <person name="Burger G."/>
            <person name="Gray M.W."/>
            <person name="Holland P.W.H."/>
            <person name="King N."/>
            <person name="Lang F.B.F."/>
            <person name="Roger A.J."/>
            <person name="Ruiz-Trillo I."/>
            <person name="Lander E."/>
            <person name="Nusbaum C."/>
        </authorList>
    </citation>
    <scope>NUCLEOTIDE SEQUENCE [LARGE SCALE GENOMIC DNA]</scope>
    <source>
        <strain evidence="4">ATCC 38327</strain>
    </source>
</reference>
<dbReference type="EMBL" id="GG745335">
    <property type="protein sequence ID" value="KNE59763.1"/>
    <property type="molecule type" value="Genomic_DNA"/>
</dbReference>
<accession>A0A0L0SB15</accession>
<evidence type="ECO:0000313" key="3">
    <source>
        <dbReference type="EMBL" id="KNE59763.1"/>
    </source>
</evidence>
<feature type="compositionally biased region" description="Polar residues" evidence="2">
    <location>
        <begin position="112"/>
        <end position="123"/>
    </location>
</feature>
<proteinExistence type="predicted"/>
<evidence type="ECO:0000313" key="4">
    <source>
        <dbReference type="Proteomes" id="UP000054350"/>
    </source>
</evidence>
<organism evidence="3 4">
    <name type="scientific">Allomyces macrogynus (strain ATCC 38327)</name>
    <name type="common">Allomyces javanicus var. macrogynus</name>
    <dbReference type="NCBI Taxonomy" id="578462"/>
    <lineage>
        <taxon>Eukaryota</taxon>
        <taxon>Fungi</taxon>
        <taxon>Fungi incertae sedis</taxon>
        <taxon>Blastocladiomycota</taxon>
        <taxon>Blastocladiomycetes</taxon>
        <taxon>Blastocladiales</taxon>
        <taxon>Blastocladiaceae</taxon>
        <taxon>Allomyces</taxon>
    </lineage>
</organism>
<evidence type="ECO:0000256" key="1">
    <source>
        <dbReference type="SAM" id="Coils"/>
    </source>
</evidence>
<protein>
    <submittedName>
        <fullName evidence="3">Uncharacterized protein</fullName>
    </submittedName>
</protein>
<dbReference type="Proteomes" id="UP000054350">
    <property type="component" value="Unassembled WGS sequence"/>
</dbReference>
<feature type="coiled-coil region" evidence="1">
    <location>
        <begin position="129"/>
        <end position="205"/>
    </location>
</feature>
<feature type="compositionally biased region" description="Low complexity" evidence="2">
    <location>
        <begin position="312"/>
        <end position="331"/>
    </location>
</feature>
<dbReference type="AlphaFoldDB" id="A0A0L0SB15"/>
<feature type="region of interest" description="Disordered" evidence="2">
    <location>
        <begin position="91"/>
        <end position="127"/>
    </location>
</feature>
<name>A0A0L0SB15_ALLM3</name>